<dbReference type="GO" id="GO:0005793">
    <property type="term" value="C:endoplasmic reticulum-Golgi intermediate compartment"/>
    <property type="evidence" value="ECO:0007669"/>
    <property type="project" value="TreeGrafter"/>
</dbReference>
<keyword evidence="7 13" id="KW-0931">ER-Golgi transport</keyword>
<evidence type="ECO:0000256" key="4">
    <source>
        <dbReference type="ARBA" id="ARBA00022448"/>
    </source>
</evidence>
<dbReference type="FunFam" id="1.25.10.10:FF:000382">
    <property type="entry name" value="Coatomer subunit gamma"/>
    <property type="match status" value="1"/>
</dbReference>
<protein>
    <recommendedName>
        <fullName evidence="13">Coatomer subunit gamma</fullName>
    </recommendedName>
</protein>
<dbReference type="Pfam" id="PF08752">
    <property type="entry name" value="COP-gamma_platf"/>
    <property type="match status" value="1"/>
</dbReference>
<keyword evidence="9 13" id="KW-0333">Golgi apparatus</keyword>
<dbReference type="InterPro" id="IPR009028">
    <property type="entry name" value="Coatomer/calthrin_app_sub_C"/>
</dbReference>
<evidence type="ECO:0000259" key="17">
    <source>
        <dbReference type="Pfam" id="PF16381"/>
    </source>
</evidence>
<dbReference type="GO" id="GO:0005783">
    <property type="term" value="C:endoplasmic reticulum"/>
    <property type="evidence" value="ECO:0007669"/>
    <property type="project" value="TreeGrafter"/>
</dbReference>
<organism evidence="18">
    <name type="scientific">Fibrocapsa japonica</name>
    <dbReference type="NCBI Taxonomy" id="94617"/>
    <lineage>
        <taxon>Eukaryota</taxon>
        <taxon>Sar</taxon>
        <taxon>Stramenopiles</taxon>
        <taxon>Ochrophyta</taxon>
        <taxon>Raphidophyceae</taxon>
        <taxon>Chattonellales</taxon>
        <taxon>Chattonellaceae</taxon>
        <taxon>Fibrocapsa</taxon>
    </lineage>
</organism>
<dbReference type="InterPro" id="IPR016024">
    <property type="entry name" value="ARM-type_fold"/>
</dbReference>
<dbReference type="PANTHER" id="PTHR10261">
    <property type="entry name" value="COATOMER SUBUNIT GAMMA"/>
    <property type="match status" value="1"/>
</dbReference>
<dbReference type="InterPro" id="IPR011989">
    <property type="entry name" value="ARM-like"/>
</dbReference>
<dbReference type="EMBL" id="HBHR01005418">
    <property type="protein sequence ID" value="CAD9860141.1"/>
    <property type="molecule type" value="Transcribed_RNA"/>
</dbReference>
<dbReference type="InterPro" id="IPR013040">
    <property type="entry name" value="Coatomer_gsu_app_Ig-like_dom"/>
</dbReference>
<dbReference type="GO" id="GO:0006891">
    <property type="term" value="P:intra-Golgi vesicle-mediated transport"/>
    <property type="evidence" value="ECO:0007669"/>
    <property type="project" value="TreeGrafter"/>
</dbReference>
<evidence type="ECO:0000256" key="9">
    <source>
        <dbReference type="ARBA" id="ARBA00023034"/>
    </source>
</evidence>
<keyword evidence="8 13" id="KW-0653">Protein transport</keyword>
<evidence type="ECO:0000256" key="3">
    <source>
        <dbReference type="ARBA" id="ARBA00011775"/>
    </source>
</evidence>
<keyword evidence="6" id="KW-0677">Repeat</keyword>
<comment type="subunit">
    <text evidence="3">Oligomeric complex that consists of at least the alpha, beta, beta', gamma, delta, epsilon and zeta subunits.</text>
</comment>
<evidence type="ECO:0000256" key="7">
    <source>
        <dbReference type="ARBA" id="ARBA00022892"/>
    </source>
</evidence>
<keyword evidence="5 13" id="KW-0963">Cytoplasm</keyword>
<name>A0A6U1MSQ3_9STRA</name>
<evidence type="ECO:0000256" key="13">
    <source>
        <dbReference type="PIRNR" id="PIRNR037093"/>
    </source>
</evidence>
<evidence type="ECO:0000256" key="8">
    <source>
        <dbReference type="ARBA" id="ARBA00022927"/>
    </source>
</evidence>
<feature type="region of interest" description="Disordered" evidence="14">
    <location>
        <begin position="636"/>
        <end position="675"/>
    </location>
</feature>
<dbReference type="InterPro" id="IPR037067">
    <property type="entry name" value="Coatomer_gsu_app_sf"/>
</dbReference>
<proteinExistence type="inferred from homology"/>
<dbReference type="PANTHER" id="PTHR10261:SF0">
    <property type="entry name" value="COATOMER SUBUNIT GAMMA-2"/>
    <property type="match status" value="1"/>
</dbReference>
<evidence type="ECO:0000256" key="14">
    <source>
        <dbReference type="SAM" id="MobiDB-lite"/>
    </source>
</evidence>
<dbReference type="InterPro" id="IPR017106">
    <property type="entry name" value="Coatomer_gsu"/>
</dbReference>
<evidence type="ECO:0000313" key="19">
    <source>
        <dbReference type="EMBL" id="CAD9860141.1"/>
    </source>
</evidence>
<dbReference type="InterPro" id="IPR032154">
    <property type="entry name" value="Coatomer_g_Cpla"/>
</dbReference>
<dbReference type="GO" id="GO:0006886">
    <property type="term" value="P:intracellular protein transport"/>
    <property type="evidence" value="ECO:0007669"/>
    <property type="project" value="InterPro"/>
</dbReference>
<dbReference type="Gene3D" id="1.25.10.10">
    <property type="entry name" value="Leucine-rich Repeat Variant"/>
    <property type="match status" value="1"/>
</dbReference>
<feature type="region of interest" description="Disordered" evidence="14">
    <location>
        <begin position="565"/>
        <end position="590"/>
    </location>
</feature>
<dbReference type="SUPFAM" id="SSF49348">
    <property type="entry name" value="Clathrin adaptor appendage domain"/>
    <property type="match status" value="1"/>
</dbReference>
<dbReference type="Pfam" id="PF16381">
    <property type="entry name" value="Coatomer_g_Cpla"/>
    <property type="match status" value="1"/>
</dbReference>
<dbReference type="InterPro" id="IPR012295">
    <property type="entry name" value="TBP_dom_sf"/>
</dbReference>
<dbReference type="Gene3D" id="3.30.310.10">
    <property type="entry name" value="TATA-Binding Protein"/>
    <property type="match status" value="1"/>
</dbReference>
<feature type="domain" description="Coatomer subunit gamma C-terminal" evidence="17">
    <location>
        <begin position="823"/>
        <end position="941"/>
    </location>
</feature>
<comment type="similarity">
    <text evidence="2 13">Belongs to the COPG family.</text>
</comment>
<evidence type="ECO:0000256" key="10">
    <source>
        <dbReference type="ARBA" id="ARBA00023136"/>
    </source>
</evidence>
<evidence type="ECO:0000256" key="12">
    <source>
        <dbReference type="ARBA" id="ARBA00025536"/>
    </source>
</evidence>
<dbReference type="InterPro" id="IPR013041">
    <property type="entry name" value="Clathrin_app_Ig-like_sf"/>
</dbReference>
<dbReference type="Gene3D" id="2.60.40.1480">
    <property type="entry name" value="Coatomer, gamma subunit, appendage domain"/>
    <property type="match status" value="1"/>
</dbReference>
<accession>A0A6U1MSQ3</accession>
<sequence length="942" mass="103122">MASQEGQEGDSRALTVSSMIKEIQGLKEKFKGEDDRTSPFADLEKAAVLQECRAFSDSNVVTHHPQRCSHLITKLLHILSTGDTFSSSETTEVFFGVTKLFQSHDANLRRMMYLFIKEVADNCNPDDVIIVTSSLTRDMNSNQELYKANSIRVLSRIIDAAMLGAIERYMKQAIVDKNGLVASSALSSAMILLPKAPDLIRRWVNEVQEALNSQNQMVQYHALSLLYQIKAHDKLAVSKLVNQLSKGNMRSPLGVCLLIRYMSALLHEDMSATNARQAYQFLENCLRHKHEMVIFEAARAICQLPGVEASDLLPAITVLQLFLSSPKPTLRFVAMRCLSEVAIRHPLSVVKCNEDMEALIADPNRSIATLAITTLLKTGSEGSVDRLMKQISSFMGEIADEFKVIVISSIRQLCLKYPQKHRVLIGFMATFLREEGGFEFKKTIVDSIVDLMQAIPETKESSLFHLCEFIEDCEFTALYTQILHLLGTMGPSTSAPARYIRFIYNRIILEKAVVRAAAVSALAKFAACVPSLRPSIKVLLQRSLLDENDEVRDRAAVAISVLEKEEDMGRGGAPTDDPAQEGDKPSGSGMAEYLLLEPLPLSFPALERSLRAYQSHPGGSAGQPLQLSTLPVVEEPAAPAPSAQTHKLGAPAPTTATAASASAAPGGAPGGEDPAAALYQIPELADLGRVFRSTQPVWLTESETEYVVQCVKHVFQNHTVLEFKVNNTIPDQKLQDIKVQVEAQEELYSVERSIPAEVALYSQPASCYVVLARQADQEFVGCTFGCELHFNVVEIDPNSGEVEGDPEGFPEEYPLEALELSVADHMAKVSLGDFRRSWENMGNAAEVMEKFALQFKKLEEAVAGVIDFLGMQACDGTASIKPPAQGAPPTSHQLHLSGVFVGNIPVLVRCLLQMDPSAGCVLKIAVRSDDPSTSQTVANCIG</sequence>
<dbReference type="GO" id="GO:0000139">
    <property type="term" value="C:Golgi membrane"/>
    <property type="evidence" value="ECO:0007669"/>
    <property type="project" value="UniProtKB-SubCell"/>
</dbReference>
<dbReference type="FunFam" id="3.30.310.10:FF:000011">
    <property type="entry name" value="Coatomer subunit gamma"/>
    <property type="match status" value="1"/>
</dbReference>
<keyword evidence="11 13" id="KW-0968">Cytoplasmic vesicle</keyword>
<dbReference type="PIRSF" id="PIRSF037093">
    <property type="entry name" value="Coatomer_gamma_subunit"/>
    <property type="match status" value="1"/>
</dbReference>
<gene>
    <name evidence="18" type="ORF">FJAP1339_LOCUS2661</name>
    <name evidence="19" type="ORF">FJAP1339_LOCUS2662</name>
</gene>
<comment type="subcellular location">
    <subcellularLocation>
        <location evidence="13">Cytoplasm</location>
    </subcellularLocation>
    <subcellularLocation>
        <location evidence="1 13">Golgi apparatus membrane</location>
        <topology evidence="1 13">Peripheral membrane protein</topology>
        <orientation evidence="1 13">Cytoplasmic side</orientation>
    </subcellularLocation>
    <subcellularLocation>
        <location evidence="13">Cytoplasmic vesicle</location>
        <location evidence="13">COPI-coated vesicle membrane</location>
        <topology evidence="13">Peripheral membrane protein</topology>
        <orientation evidence="13">Cytoplasmic side</orientation>
    </subcellularLocation>
</comment>
<keyword evidence="10 13" id="KW-0472">Membrane</keyword>
<dbReference type="SUPFAM" id="SSF55711">
    <property type="entry name" value="Subdomain of clathrin and coatomer appendage domain"/>
    <property type="match status" value="1"/>
</dbReference>
<reference evidence="18" key="1">
    <citation type="submission" date="2021-01" db="EMBL/GenBank/DDBJ databases">
        <authorList>
            <person name="Corre E."/>
            <person name="Pelletier E."/>
            <person name="Niang G."/>
            <person name="Scheremetjew M."/>
            <person name="Finn R."/>
            <person name="Kale V."/>
            <person name="Holt S."/>
            <person name="Cochrane G."/>
            <person name="Meng A."/>
            <person name="Brown T."/>
            <person name="Cohen L."/>
        </authorList>
    </citation>
    <scope>NUCLEOTIDE SEQUENCE</scope>
    <source>
        <strain evidence="18">CCMP1661</strain>
    </source>
</reference>
<dbReference type="GO" id="GO:0009306">
    <property type="term" value="P:protein secretion"/>
    <property type="evidence" value="ECO:0007669"/>
    <property type="project" value="TreeGrafter"/>
</dbReference>
<dbReference type="GO" id="GO:0005198">
    <property type="term" value="F:structural molecule activity"/>
    <property type="evidence" value="ECO:0007669"/>
    <property type="project" value="InterPro"/>
</dbReference>
<dbReference type="EMBL" id="HBHR01005417">
    <property type="protein sequence ID" value="CAD9860140.1"/>
    <property type="molecule type" value="Transcribed_RNA"/>
</dbReference>
<dbReference type="SUPFAM" id="SSF48371">
    <property type="entry name" value="ARM repeat"/>
    <property type="match status" value="1"/>
</dbReference>
<dbReference type="FunFam" id="2.60.40.1480:FF:000001">
    <property type="entry name" value="Coatomer subunit gamma"/>
    <property type="match status" value="1"/>
</dbReference>
<evidence type="ECO:0000256" key="11">
    <source>
        <dbReference type="ARBA" id="ARBA00023329"/>
    </source>
</evidence>
<dbReference type="Pfam" id="PF01602">
    <property type="entry name" value="Adaptin_N"/>
    <property type="match status" value="1"/>
</dbReference>
<keyword evidence="4 13" id="KW-0813">Transport</keyword>
<dbReference type="FunFam" id="1.25.10.10:FF:000071">
    <property type="entry name" value="Coatomer subunit gamma"/>
    <property type="match status" value="1"/>
</dbReference>
<evidence type="ECO:0000259" key="15">
    <source>
        <dbReference type="Pfam" id="PF01602"/>
    </source>
</evidence>
<evidence type="ECO:0000256" key="1">
    <source>
        <dbReference type="ARBA" id="ARBA00004255"/>
    </source>
</evidence>
<evidence type="ECO:0000259" key="16">
    <source>
        <dbReference type="Pfam" id="PF08752"/>
    </source>
</evidence>
<evidence type="ECO:0000256" key="5">
    <source>
        <dbReference type="ARBA" id="ARBA00022490"/>
    </source>
</evidence>
<dbReference type="GO" id="GO:0030126">
    <property type="term" value="C:COPI vesicle coat"/>
    <property type="evidence" value="ECO:0007669"/>
    <property type="project" value="InterPro"/>
</dbReference>
<comment type="function">
    <text evidence="12 13">The coatomer is a cytosolic protein complex that binds to dilysine motifs and reversibly associates with Golgi non-clathrin-coated vesicles, which further mediate biosynthetic protein transport from the ER, via the Golgi up to the trans Golgi network. Coatomer complex is required for budding from Golgi membranes, and is essential for the retrograde Golgi-to-ER transport of dilysine-tagged proteins.</text>
</comment>
<feature type="domain" description="Coatomer gamma subunit appendage Ig-like subdomain" evidence="16">
    <location>
        <begin position="674"/>
        <end position="821"/>
    </location>
</feature>
<dbReference type="InterPro" id="IPR002553">
    <property type="entry name" value="Clathrin/coatomer_adapt-like_N"/>
</dbReference>
<evidence type="ECO:0000256" key="2">
    <source>
        <dbReference type="ARBA" id="ARBA00010720"/>
    </source>
</evidence>
<evidence type="ECO:0000256" key="6">
    <source>
        <dbReference type="ARBA" id="ARBA00022737"/>
    </source>
</evidence>
<feature type="domain" description="Clathrin/coatomer adaptor adaptin-like N-terminal" evidence="15">
    <location>
        <begin position="45"/>
        <end position="564"/>
    </location>
</feature>
<dbReference type="AlphaFoldDB" id="A0A6U1MSQ3"/>
<dbReference type="GO" id="GO:0006888">
    <property type="term" value="P:endoplasmic reticulum to Golgi vesicle-mediated transport"/>
    <property type="evidence" value="ECO:0007669"/>
    <property type="project" value="TreeGrafter"/>
</dbReference>
<evidence type="ECO:0000313" key="18">
    <source>
        <dbReference type="EMBL" id="CAD9860140.1"/>
    </source>
</evidence>